<gene>
    <name evidence="14" type="ORF">CYNAS_LOCUS20092</name>
</gene>
<evidence type="ECO:0000313" key="14">
    <source>
        <dbReference type="EMBL" id="CAJ0608109.1"/>
    </source>
</evidence>
<evidence type="ECO:0000256" key="7">
    <source>
        <dbReference type="ARBA" id="ARBA00022989"/>
    </source>
</evidence>
<comment type="subcellular location">
    <subcellularLocation>
        <location evidence="13">Golgi apparatus membrane</location>
        <topology evidence="13">Single-pass type II membrane protein</topology>
    </subcellularLocation>
    <subcellularLocation>
        <location evidence="1">Membrane</location>
        <topology evidence="1">Single-pass type II membrane protein</topology>
    </subcellularLocation>
</comment>
<keyword evidence="13" id="KW-0333">Golgi apparatus</keyword>
<evidence type="ECO:0000256" key="3">
    <source>
        <dbReference type="ARBA" id="ARBA00012641"/>
    </source>
</evidence>
<dbReference type="GO" id="GO:0000139">
    <property type="term" value="C:Golgi membrane"/>
    <property type="evidence" value="ECO:0007669"/>
    <property type="project" value="UniProtKB-SubCell"/>
</dbReference>
<accession>A0AA36HC62</accession>
<dbReference type="InterPro" id="IPR029044">
    <property type="entry name" value="Nucleotide-diphossugar_trans"/>
</dbReference>
<evidence type="ECO:0000256" key="10">
    <source>
        <dbReference type="ARBA" id="ARBA00047979"/>
    </source>
</evidence>
<protein>
    <recommendedName>
        <fullName evidence="3 13">Galactosylgalactosylxylosylprotein 3-beta-glucuronosyltransferase</fullName>
        <ecNumber evidence="3 13">2.4.1.135</ecNumber>
    </recommendedName>
</protein>
<comment type="cofactor">
    <cofactor evidence="13">
        <name>Mn(2+)</name>
        <dbReference type="ChEBI" id="CHEBI:29035"/>
    </cofactor>
</comment>
<name>A0AA36HC62_CYLNA</name>
<dbReference type="EC" id="2.4.1.135" evidence="3 13"/>
<comment type="pathway">
    <text evidence="13">Protein modification; protein glycosylation.</text>
</comment>
<keyword evidence="6 13" id="KW-0735">Signal-anchor</keyword>
<evidence type="ECO:0000256" key="11">
    <source>
        <dbReference type="PIRSR" id="PIRSR605027-1"/>
    </source>
</evidence>
<keyword evidence="13" id="KW-0479">Metal-binding</keyword>
<evidence type="ECO:0000256" key="8">
    <source>
        <dbReference type="ARBA" id="ARBA00023136"/>
    </source>
</evidence>
<keyword evidence="13" id="KW-0464">Manganese</keyword>
<dbReference type="GO" id="GO:0015018">
    <property type="term" value="F:galactosylgalactosylxylosylprotein 3-beta-glucuronosyltransferase activity"/>
    <property type="evidence" value="ECO:0007669"/>
    <property type="project" value="UniProtKB-UniRule"/>
</dbReference>
<dbReference type="Pfam" id="PF03360">
    <property type="entry name" value="Glyco_transf_43"/>
    <property type="match status" value="1"/>
</dbReference>
<evidence type="ECO:0000313" key="15">
    <source>
        <dbReference type="Proteomes" id="UP001176961"/>
    </source>
</evidence>
<organism evidence="14 15">
    <name type="scientific">Cylicocyclus nassatus</name>
    <name type="common">Nematode worm</name>
    <dbReference type="NCBI Taxonomy" id="53992"/>
    <lineage>
        <taxon>Eukaryota</taxon>
        <taxon>Metazoa</taxon>
        <taxon>Ecdysozoa</taxon>
        <taxon>Nematoda</taxon>
        <taxon>Chromadorea</taxon>
        <taxon>Rhabditida</taxon>
        <taxon>Rhabditina</taxon>
        <taxon>Rhabditomorpha</taxon>
        <taxon>Strongyloidea</taxon>
        <taxon>Strongylidae</taxon>
        <taxon>Cylicocyclus</taxon>
    </lineage>
</organism>
<dbReference type="GO" id="GO:0046872">
    <property type="term" value="F:metal ion binding"/>
    <property type="evidence" value="ECO:0007669"/>
    <property type="project" value="UniProtKB-KW"/>
</dbReference>
<reference evidence="14" key="1">
    <citation type="submission" date="2023-07" db="EMBL/GenBank/DDBJ databases">
        <authorList>
            <consortium name="CYATHOMIX"/>
        </authorList>
    </citation>
    <scope>NUCLEOTIDE SEQUENCE</scope>
    <source>
        <strain evidence="14">N/A</strain>
    </source>
</reference>
<proteinExistence type="inferred from homology"/>
<keyword evidence="5" id="KW-0812">Transmembrane</keyword>
<evidence type="ECO:0000256" key="6">
    <source>
        <dbReference type="ARBA" id="ARBA00022968"/>
    </source>
</evidence>
<dbReference type="SUPFAM" id="SSF53448">
    <property type="entry name" value="Nucleotide-diphospho-sugar transferases"/>
    <property type="match status" value="1"/>
</dbReference>
<keyword evidence="7" id="KW-1133">Transmembrane helix</keyword>
<evidence type="ECO:0000256" key="2">
    <source>
        <dbReference type="ARBA" id="ARBA00007706"/>
    </source>
</evidence>
<dbReference type="Proteomes" id="UP001176961">
    <property type="component" value="Unassembled WGS sequence"/>
</dbReference>
<dbReference type="PANTHER" id="PTHR10896:SF30">
    <property type="entry name" value="GALACTOSYLGALACTOSYLXYLOSYLPROTEIN 3-BETA-GLUCURONOSYLTRANSFERASE"/>
    <property type="match status" value="1"/>
</dbReference>
<comment type="similarity">
    <text evidence="2 13">Belongs to the glycosyltransferase 43 family.</text>
</comment>
<dbReference type="InterPro" id="IPR005027">
    <property type="entry name" value="Glyco_trans_43"/>
</dbReference>
<evidence type="ECO:0000256" key="13">
    <source>
        <dbReference type="RuleBase" id="RU363127"/>
    </source>
</evidence>
<dbReference type="AlphaFoldDB" id="A0AA36HC62"/>
<feature type="active site" description="Proton donor/acceptor" evidence="11">
    <location>
        <position position="69"/>
    </location>
</feature>
<evidence type="ECO:0000256" key="12">
    <source>
        <dbReference type="PIRSR" id="PIRSR605027-4"/>
    </source>
</evidence>
<evidence type="ECO:0000256" key="1">
    <source>
        <dbReference type="ARBA" id="ARBA00004606"/>
    </source>
</evidence>
<keyword evidence="15" id="KW-1185">Reference proteome</keyword>
<dbReference type="Gene3D" id="3.90.550.10">
    <property type="entry name" value="Spore Coat Polysaccharide Biosynthesis Protein SpsA, Chain A"/>
    <property type="match status" value="1"/>
</dbReference>
<keyword evidence="4 13" id="KW-0808">Transferase</keyword>
<dbReference type="GO" id="GO:0050650">
    <property type="term" value="P:chondroitin sulfate proteoglycan biosynthetic process"/>
    <property type="evidence" value="ECO:0007669"/>
    <property type="project" value="TreeGrafter"/>
</dbReference>
<comment type="catalytic activity">
    <reaction evidence="10 13">
        <text>3-O-(beta-D-galactosyl-(1-&gt;3)-beta-D-galactosyl-(1-&gt;4)-beta-D-xylosyl)-L-seryl-[protein] + UDP-alpha-D-glucuronate = 3-O-(beta-D-GlcA-(1-&gt;3)-beta-D-Gal-(1-&gt;3)-beta-D-Gal-(1-&gt;4)-beta-D-Xyl)-L-seryl-[protein] + UDP + H(+)</text>
        <dbReference type="Rhea" id="RHEA:24168"/>
        <dbReference type="Rhea" id="RHEA-COMP:12571"/>
        <dbReference type="Rhea" id="RHEA-COMP:12573"/>
        <dbReference type="ChEBI" id="CHEBI:15378"/>
        <dbReference type="ChEBI" id="CHEBI:58052"/>
        <dbReference type="ChEBI" id="CHEBI:58223"/>
        <dbReference type="ChEBI" id="CHEBI:132090"/>
        <dbReference type="ChEBI" id="CHEBI:132093"/>
        <dbReference type="EC" id="2.4.1.135"/>
    </reaction>
</comment>
<evidence type="ECO:0000256" key="5">
    <source>
        <dbReference type="ARBA" id="ARBA00022692"/>
    </source>
</evidence>
<dbReference type="EMBL" id="CATQJL010000316">
    <property type="protein sequence ID" value="CAJ0608109.1"/>
    <property type="molecule type" value="Genomic_DNA"/>
</dbReference>
<comment type="caution">
    <text evidence="14">The sequence shown here is derived from an EMBL/GenBank/DDBJ whole genome shotgun (WGS) entry which is preliminary data.</text>
</comment>
<dbReference type="PANTHER" id="PTHR10896">
    <property type="entry name" value="GALACTOSYLGALACTOSYLXYLOSYLPROTEIN 3-BETA-GLUCURONOSYLTRANSFERASE BETA-1,3-GLUCURONYLTRANSFERASE"/>
    <property type="match status" value="1"/>
</dbReference>
<feature type="site" description="Interaction with galactose moiety of substrate glycoprotein" evidence="12">
    <location>
        <position position="11"/>
    </location>
</feature>
<dbReference type="GO" id="GO:0005975">
    <property type="term" value="P:carbohydrate metabolic process"/>
    <property type="evidence" value="ECO:0007669"/>
    <property type="project" value="TreeGrafter"/>
</dbReference>
<evidence type="ECO:0000256" key="9">
    <source>
        <dbReference type="ARBA" id="ARBA00023180"/>
    </source>
</evidence>
<keyword evidence="9" id="KW-0325">Glycoprotein</keyword>
<keyword evidence="8" id="KW-0472">Membrane</keyword>
<evidence type="ECO:0000256" key="4">
    <source>
        <dbReference type="ARBA" id="ARBA00022679"/>
    </source>
</evidence>
<sequence>MPSLVGAAWVEAPRVGENGRVKAWDVVFARRREFAVDMAGFALHVKEIFRVRNATFGSKCARIYGVGPESCFLKQFGFKKEDAEPFGHDESPKDILVWHTQTRRFKGSGPSRGFVIEI</sequence>